<dbReference type="SUPFAM" id="SSF48366">
    <property type="entry name" value="Ras GEF"/>
    <property type="match status" value="1"/>
</dbReference>
<dbReference type="SMART" id="SM00147">
    <property type="entry name" value="RasGEF"/>
    <property type="match status" value="1"/>
</dbReference>
<dbReference type="SMART" id="SM00568">
    <property type="entry name" value="GRAM"/>
    <property type="match status" value="1"/>
</dbReference>
<feature type="region of interest" description="Disordered" evidence="3">
    <location>
        <begin position="623"/>
        <end position="673"/>
    </location>
</feature>
<dbReference type="InterPro" id="IPR023578">
    <property type="entry name" value="Ras_GEF_dom_sf"/>
</dbReference>
<feature type="region of interest" description="Disordered" evidence="3">
    <location>
        <begin position="802"/>
        <end position="822"/>
    </location>
</feature>
<feature type="compositionally biased region" description="Basic and acidic residues" evidence="3">
    <location>
        <begin position="1207"/>
        <end position="1217"/>
    </location>
</feature>
<feature type="domain" description="N-terminal Ras-GEF" evidence="6">
    <location>
        <begin position="87"/>
        <end position="214"/>
    </location>
</feature>
<feature type="compositionally biased region" description="Basic and acidic residues" evidence="3">
    <location>
        <begin position="1422"/>
        <end position="1452"/>
    </location>
</feature>
<sequence>MDYHRLGRIEKIFNQKKDDKELAPSSNSITNATTSNSRLQRFNSTIGVSNSSSDQLTASNSNPSLNATKQKVPVEMKMFEKDEARNNAIVLTQATIEQLILLLTIPENSPLKALWDYNKFLKCFLVGFQSFMTPHDLLHKLISRFNSLIETPDGYDYTVKASVLLVLREWVRIDYGSDFNGDILHLYDKFSKSNEHSDFGIALAQLGKYLKSITIPKNSKPTPPPIFEPSQKIQTVYDINQLELARQLTLMEAALYVKIKRTEFLQTNWCGPESDKNAANLLALIAHGNRITAWITTEILKCPNSKSRCDSISYFIHILQHLEQLKNFNGIIHVLSSLHSSTIGKLKGAWLLLGKKEKESFDRITQLMSNYYHYRNYNEALSQVDENTPCIPLLSIICSDLFAVGDNIPDQKSPGWINWTKIELMTKKIQEAKRFDKPFVLEPVMEIQNFIKGQEYWTDENISYEIAVLRENYPDQDSLTWTKTEDLWTRAVMTDRDWRVILTGAQLLTFSPGSVILKAGEVNRHLYKVKSGVLNVQKTVEQSTIVVGSIKEGDTFGEISMVLRSEKGTITVDIVAATEVEVYQIDINLVIGLCETEPQTSAAFAMFLAKKLARTLKSIPVERTIPRSSPQHPRTSVETLPKDANDSESSELSNLSATKTPTKPKNQANKAKLAPRYVASPRTISNTPNEAPAEFQRADDIKFYRLFGLEGEVVLRQFSCSLKKKNTLGTLFLSQSYLCFAAVSFGFKIREKILLESIKEISKKEKSITVATEDSSYTFASLRNIEKAYKILHDVWNAKKLSSSGNPAKETNRSLQKKDKDLTKQLKPTPKDWEILLKGSRTVSYKKDEVIMKEDENYRQIYQVSRGVCKIMKNGVEHPLGKIRKKQIFGEISFLEDGKATANVIAGDDGVQVTIIEGYFLNILFQHYPDLSGRFFHYIAGILARRIKKREKQSTYNSKYSEESDDEEELDIDTETDIEDDHHDAAALAKKTNPILQLFQKNKPKNPNASITEDEAQSRADSDITSRAERDDFSSSLGTFYSVSEGERESEGDLLPMERRLQRSSTNIESESSDTEATNLVESIGEIPTVKKKQTKTMSKTENPTDSLLPPVSESSHKDLKRRSLTISNAAAVDVRPSILDRGRTKSLKNALILVKHEAKPEKPGHLNRQPSLPAVLKVPQEGFLKSPKSKSLRESSTNTSPYKSPKRIEFDTKIDEEIPFLPTPDPAEATAANVSKSEPIISDFKQIEKQTDMVDKSSGTRTENSQDMGNNNPNSNPPEVANNANLVSESRENVSTPEDNKGQETTSAGTMEEPTIQRKEEPTVQRKEEPTIQRKEEPQRNEEPTIIHRKEEPTSQKEEHSTNTSEKSLRFSTESYTTATETKSEVDVNSEPETNASGSPGLGKNNTTEGHIHLDISTNDKVGKAKSRDSGLSVKKEHTLHRKSYEEDKGHSTTGKVPATKQKTKKEDGRSPRPRKKSANRSYSQIASLSLSNNPQAKLQQSPTVEKATSGTTVKKHRASLSKKDATPEEKKSKESITTDKITNSRSGHKGGFSSKKSAGTLASLESSDKSKSLKKKSSEKTVKKDMKDKKSKEKLRGSDELH</sequence>
<keyword evidence="1 2" id="KW-0344">Guanine-nucleotide releasing factor</keyword>
<dbReference type="SMART" id="SM00100">
    <property type="entry name" value="cNMP"/>
    <property type="match status" value="2"/>
</dbReference>
<feature type="compositionally biased region" description="Polar residues" evidence="3">
    <location>
        <begin position="1481"/>
        <end position="1514"/>
    </location>
</feature>
<evidence type="ECO:0000259" key="6">
    <source>
        <dbReference type="PROSITE" id="PS50212"/>
    </source>
</evidence>
<dbReference type="CDD" id="cd00038">
    <property type="entry name" value="CAP_ED"/>
    <property type="match status" value="2"/>
</dbReference>
<dbReference type="Gene3D" id="1.10.840.10">
    <property type="entry name" value="Ras guanine-nucleotide exchange factors catalytic domain"/>
    <property type="match status" value="1"/>
</dbReference>
<evidence type="ECO:0000259" key="5">
    <source>
        <dbReference type="PROSITE" id="PS50042"/>
    </source>
</evidence>
<dbReference type="Pfam" id="PF00617">
    <property type="entry name" value="RasGEF"/>
    <property type="match status" value="1"/>
</dbReference>
<organism evidence="7">
    <name type="scientific">Arcella intermedia</name>
    <dbReference type="NCBI Taxonomy" id="1963864"/>
    <lineage>
        <taxon>Eukaryota</taxon>
        <taxon>Amoebozoa</taxon>
        <taxon>Tubulinea</taxon>
        <taxon>Elardia</taxon>
        <taxon>Arcellinida</taxon>
        <taxon>Sphaerothecina</taxon>
        <taxon>Arcellidae</taxon>
        <taxon>Arcella</taxon>
    </lineage>
</organism>
<dbReference type="InterPro" id="IPR000651">
    <property type="entry name" value="Ras-like_Gua-exchang_fac_N"/>
</dbReference>
<evidence type="ECO:0000256" key="3">
    <source>
        <dbReference type="SAM" id="MobiDB-lite"/>
    </source>
</evidence>
<dbReference type="Gene3D" id="2.60.120.10">
    <property type="entry name" value="Jelly Rolls"/>
    <property type="match status" value="2"/>
</dbReference>
<dbReference type="InterPro" id="IPR014710">
    <property type="entry name" value="RmlC-like_jellyroll"/>
</dbReference>
<feature type="compositionally biased region" description="Basic and acidic residues" evidence="3">
    <location>
        <begin position="1568"/>
        <end position="1604"/>
    </location>
</feature>
<reference evidence="7" key="1">
    <citation type="journal article" date="2020" name="J. Eukaryot. Microbiol.">
        <title>De novo Sequencing, Assembly and Annotation of the Transcriptome for the Free-Living Testate Amoeba Arcella intermedia.</title>
        <authorList>
            <person name="Ribeiro G.M."/>
            <person name="Porfirio-Sousa A.L."/>
            <person name="Maurer-Alcala X.X."/>
            <person name="Katz L.A."/>
            <person name="Lahr D.J.G."/>
        </authorList>
    </citation>
    <scope>NUCLEOTIDE SEQUENCE</scope>
</reference>
<feature type="compositionally biased region" description="Polar residues" evidence="3">
    <location>
        <begin position="626"/>
        <end position="638"/>
    </location>
</feature>
<feature type="region of interest" description="Disordered" evidence="3">
    <location>
        <begin position="48"/>
        <end position="67"/>
    </location>
</feature>
<dbReference type="Gene3D" id="1.20.870.10">
    <property type="entry name" value="Son of sevenless (SoS) protein Chain: S domain 1"/>
    <property type="match status" value="1"/>
</dbReference>
<dbReference type="InterPro" id="IPR011993">
    <property type="entry name" value="PH-like_dom_sf"/>
</dbReference>
<dbReference type="PANTHER" id="PTHR23113">
    <property type="entry name" value="GUANINE NUCLEOTIDE EXCHANGE FACTOR"/>
    <property type="match status" value="1"/>
</dbReference>
<feature type="compositionally biased region" description="Basic and acidic residues" evidence="3">
    <location>
        <begin position="1523"/>
        <end position="1539"/>
    </location>
</feature>
<evidence type="ECO:0000256" key="1">
    <source>
        <dbReference type="ARBA" id="ARBA00022658"/>
    </source>
</evidence>
<dbReference type="PANTHER" id="PTHR23113:SF99">
    <property type="entry name" value="RASGEF DOMAIN-CONTAINING PROTEIN"/>
    <property type="match status" value="1"/>
</dbReference>
<feature type="compositionally biased region" description="Basic and acidic residues" evidence="3">
    <location>
        <begin position="1016"/>
        <end position="1031"/>
    </location>
</feature>
<feature type="region of interest" description="Disordered" evidence="3">
    <location>
        <begin position="1091"/>
        <end position="1121"/>
    </location>
</feature>
<feature type="compositionally biased region" description="Basic and acidic residues" evidence="3">
    <location>
        <begin position="1246"/>
        <end position="1256"/>
    </location>
</feature>
<feature type="compositionally biased region" description="Polar residues" evidence="3">
    <location>
        <begin position="1258"/>
        <end position="1275"/>
    </location>
</feature>
<dbReference type="PROSITE" id="PS50009">
    <property type="entry name" value="RASGEF_CAT"/>
    <property type="match status" value="1"/>
</dbReference>
<dbReference type="CDD" id="cd06224">
    <property type="entry name" value="REM"/>
    <property type="match status" value="1"/>
</dbReference>
<evidence type="ECO:0000256" key="2">
    <source>
        <dbReference type="PROSITE-ProRule" id="PRU00168"/>
    </source>
</evidence>
<dbReference type="Pfam" id="PF02893">
    <property type="entry name" value="GRAM"/>
    <property type="match status" value="1"/>
</dbReference>
<feature type="compositionally biased region" description="Polar residues" evidence="3">
    <location>
        <begin position="1283"/>
        <end position="1310"/>
    </location>
</feature>
<accession>A0A6B2KW93</accession>
<dbReference type="PROSITE" id="PS50042">
    <property type="entry name" value="CNMP_BINDING_3"/>
    <property type="match status" value="2"/>
</dbReference>
<dbReference type="InterPro" id="IPR004182">
    <property type="entry name" value="GRAM"/>
</dbReference>
<feature type="domain" description="Cyclic nucleotide-binding" evidence="5">
    <location>
        <begin position="510"/>
        <end position="586"/>
    </location>
</feature>
<feature type="compositionally biased region" description="Polar residues" evidence="3">
    <location>
        <begin position="1096"/>
        <end position="1106"/>
    </location>
</feature>
<evidence type="ECO:0000313" key="7">
    <source>
        <dbReference type="EMBL" id="NDV28996.1"/>
    </source>
</evidence>
<evidence type="ECO:0000259" key="4">
    <source>
        <dbReference type="PROSITE" id="PS50009"/>
    </source>
</evidence>
<feature type="region of interest" description="Disordered" evidence="3">
    <location>
        <begin position="1180"/>
        <end position="1604"/>
    </location>
</feature>
<dbReference type="SUPFAM" id="SSF51206">
    <property type="entry name" value="cAMP-binding domain-like"/>
    <property type="match status" value="2"/>
</dbReference>
<dbReference type="GO" id="GO:0005085">
    <property type="term" value="F:guanyl-nucleotide exchange factor activity"/>
    <property type="evidence" value="ECO:0007669"/>
    <property type="project" value="UniProtKB-KW"/>
</dbReference>
<dbReference type="GO" id="GO:0007264">
    <property type="term" value="P:small GTPase-mediated signal transduction"/>
    <property type="evidence" value="ECO:0007669"/>
    <property type="project" value="InterPro"/>
</dbReference>
<feature type="compositionally biased region" description="Basic and acidic residues" evidence="3">
    <location>
        <begin position="1316"/>
        <end position="1362"/>
    </location>
</feature>
<dbReference type="Gene3D" id="2.30.29.30">
    <property type="entry name" value="Pleckstrin-homology domain (PH domain)/Phosphotyrosine-binding domain (PTB)"/>
    <property type="match status" value="1"/>
</dbReference>
<feature type="domain" description="Ras-GEF" evidence="4">
    <location>
        <begin position="240"/>
        <end position="469"/>
    </location>
</feature>
<feature type="region of interest" description="Disordered" evidence="3">
    <location>
        <begin position="1000"/>
        <end position="1031"/>
    </location>
</feature>
<feature type="compositionally biased region" description="Polar residues" evidence="3">
    <location>
        <begin position="1392"/>
        <end position="1410"/>
    </location>
</feature>
<name>A0A6B2KW93_9EUKA</name>
<feature type="compositionally biased region" description="Basic and acidic residues" evidence="3">
    <location>
        <begin position="810"/>
        <end position="822"/>
    </location>
</feature>
<dbReference type="Pfam" id="PF00027">
    <property type="entry name" value="cNMP_binding"/>
    <property type="match status" value="2"/>
</dbReference>
<evidence type="ECO:0008006" key="8">
    <source>
        <dbReference type="Google" id="ProtNLM"/>
    </source>
</evidence>
<dbReference type="Pfam" id="PF00618">
    <property type="entry name" value="RasGEF_N"/>
    <property type="match status" value="1"/>
</dbReference>
<dbReference type="EMBL" id="GIBP01000027">
    <property type="protein sequence ID" value="NDV28996.1"/>
    <property type="molecule type" value="Transcribed_RNA"/>
</dbReference>
<dbReference type="InterPro" id="IPR008937">
    <property type="entry name" value="Ras-like_GEF"/>
</dbReference>
<dbReference type="InterPro" id="IPR000595">
    <property type="entry name" value="cNMP-bd_dom"/>
</dbReference>
<feature type="domain" description="Cyclic nucleotide-binding" evidence="5">
    <location>
        <begin position="836"/>
        <end position="924"/>
    </location>
</feature>
<feature type="compositionally biased region" description="Polar residues" evidence="3">
    <location>
        <begin position="1363"/>
        <end position="1382"/>
    </location>
</feature>
<dbReference type="InterPro" id="IPR018490">
    <property type="entry name" value="cNMP-bd_dom_sf"/>
</dbReference>
<dbReference type="PROSITE" id="PS50212">
    <property type="entry name" value="RASGEF_NTER"/>
    <property type="match status" value="1"/>
</dbReference>
<protein>
    <recommendedName>
        <fullName evidence="8">Cyclic nucleotide-binding domain-containing protein</fullName>
    </recommendedName>
</protein>
<dbReference type="InterPro" id="IPR036964">
    <property type="entry name" value="RASGEF_cat_dom_sf"/>
</dbReference>
<dbReference type="InterPro" id="IPR001895">
    <property type="entry name" value="RASGEF_cat_dom"/>
</dbReference>
<feature type="compositionally biased region" description="Polar residues" evidence="3">
    <location>
        <begin position="658"/>
        <end position="669"/>
    </location>
</feature>
<proteinExistence type="predicted"/>